<accession>G7HX84</accession>
<dbReference type="PRINTS" id="PR00081">
    <property type="entry name" value="GDHRDH"/>
</dbReference>
<organism evidence="4 5">
    <name type="scientific">Corynebacterium casei UCMA 3821</name>
    <dbReference type="NCBI Taxonomy" id="1110505"/>
    <lineage>
        <taxon>Bacteria</taxon>
        <taxon>Bacillati</taxon>
        <taxon>Actinomycetota</taxon>
        <taxon>Actinomycetes</taxon>
        <taxon>Mycobacteriales</taxon>
        <taxon>Corynebacteriaceae</taxon>
        <taxon>Corynebacterium</taxon>
    </lineage>
</organism>
<dbReference type="RefSeq" id="WP_006822317.1">
    <property type="nucleotide sequence ID" value="NZ_CAFW01000041.1"/>
</dbReference>
<evidence type="ECO:0000256" key="1">
    <source>
        <dbReference type="ARBA" id="ARBA00006484"/>
    </source>
</evidence>
<dbReference type="InterPro" id="IPR036291">
    <property type="entry name" value="NAD(P)-bd_dom_sf"/>
</dbReference>
<sequence>MHAFEDFGGRLAVVTGAASGIGRDLMLALASKGANVAACDLNEGKLQTAVRKVQRLYPTVRVTAHVCDVSDRLNVRQFQNEVASEHNTDCVHFLFNNAGAVGGMSFVSSPPEEWERTFAVSWFGTYNCTREFMPMLLAADQGAVVNTASVNALWASLGSRTPHSAYSSAKFAVRGFTESLVVDFQRNAPHLSAVLVLAGHVSTGMPAPPRTWRRALDGEFADYEPVSSESAASIILEAVQRGEWRVVIGDDAAAVDARVRADPWSVYD</sequence>
<name>G7HX84_9CORY</name>
<dbReference type="Pfam" id="PF00106">
    <property type="entry name" value="adh_short"/>
    <property type="match status" value="1"/>
</dbReference>
<evidence type="ECO:0000256" key="3">
    <source>
        <dbReference type="RuleBase" id="RU000363"/>
    </source>
</evidence>
<dbReference type="GO" id="GO:0016616">
    <property type="term" value="F:oxidoreductase activity, acting on the CH-OH group of donors, NAD or NADP as acceptor"/>
    <property type="evidence" value="ECO:0007669"/>
    <property type="project" value="TreeGrafter"/>
</dbReference>
<protein>
    <submittedName>
        <fullName evidence="4">Short-chain dehydrogenases/reductases family protein</fullName>
    </submittedName>
</protein>
<evidence type="ECO:0000256" key="2">
    <source>
        <dbReference type="ARBA" id="ARBA00023002"/>
    </source>
</evidence>
<dbReference type="CDD" id="cd05233">
    <property type="entry name" value="SDR_c"/>
    <property type="match status" value="1"/>
</dbReference>
<gene>
    <name evidence="4" type="ORF">CCAS_06190</name>
</gene>
<keyword evidence="2" id="KW-0560">Oxidoreductase</keyword>
<dbReference type="InterPro" id="IPR002347">
    <property type="entry name" value="SDR_fam"/>
</dbReference>
<evidence type="ECO:0000313" key="5">
    <source>
        <dbReference type="Proteomes" id="UP000004840"/>
    </source>
</evidence>
<comment type="caution">
    <text evidence="4">The sequence shown here is derived from an EMBL/GenBank/DDBJ whole genome shotgun (WGS) entry which is preliminary data.</text>
</comment>
<dbReference type="PANTHER" id="PTHR24322">
    <property type="entry name" value="PKSB"/>
    <property type="match status" value="1"/>
</dbReference>
<reference evidence="4 5" key="1">
    <citation type="journal article" date="2012" name="J. Bacteriol.">
        <title>Genome Sequence of Corynebacterium casei UCMA 3821, Isolated from a Smear-Ripened Cheese.</title>
        <authorList>
            <person name="Monnet C."/>
            <person name="Loux V."/>
            <person name="Bento P."/>
            <person name="Gibrat J.F."/>
            <person name="Straub C."/>
            <person name="Bonnarme P."/>
            <person name="Landaud S."/>
            <person name="Irlinger F."/>
        </authorList>
    </citation>
    <scope>NUCLEOTIDE SEQUENCE [LARGE SCALE GENOMIC DNA]</scope>
    <source>
        <strain evidence="4 5">UCMA 3821</strain>
    </source>
</reference>
<evidence type="ECO:0000313" key="4">
    <source>
        <dbReference type="EMBL" id="CCE54799.1"/>
    </source>
</evidence>
<dbReference type="Proteomes" id="UP000004840">
    <property type="component" value="Unassembled WGS sequence"/>
</dbReference>
<dbReference type="SUPFAM" id="SSF51735">
    <property type="entry name" value="NAD(P)-binding Rossmann-fold domains"/>
    <property type="match status" value="1"/>
</dbReference>
<dbReference type="PANTHER" id="PTHR24322:SF736">
    <property type="entry name" value="RETINOL DEHYDROGENASE 10"/>
    <property type="match status" value="1"/>
</dbReference>
<proteinExistence type="inferred from homology"/>
<dbReference type="AlphaFoldDB" id="G7HX84"/>
<comment type="similarity">
    <text evidence="1 3">Belongs to the short-chain dehydrogenases/reductases (SDR) family.</text>
</comment>
<dbReference type="EMBL" id="CAFW01000041">
    <property type="protein sequence ID" value="CCE54799.1"/>
    <property type="molecule type" value="Genomic_DNA"/>
</dbReference>
<dbReference type="Gene3D" id="3.40.50.720">
    <property type="entry name" value="NAD(P)-binding Rossmann-like Domain"/>
    <property type="match status" value="1"/>
</dbReference>
<dbReference type="PRINTS" id="PR00080">
    <property type="entry name" value="SDRFAMILY"/>
</dbReference>